<gene>
    <name evidence="4" type="ORF">PCOR1329_LOCUS118</name>
</gene>
<feature type="region of interest" description="Disordered" evidence="2">
    <location>
        <begin position="321"/>
        <end position="340"/>
    </location>
</feature>
<evidence type="ECO:0000313" key="5">
    <source>
        <dbReference type="Proteomes" id="UP001189429"/>
    </source>
</evidence>
<feature type="region of interest" description="Disordered" evidence="2">
    <location>
        <begin position="1371"/>
        <end position="1400"/>
    </location>
</feature>
<feature type="compositionally biased region" description="Low complexity" evidence="2">
    <location>
        <begin position="1446"/>
        <end position="1480"/>
    </location>
</feature>
<feature type="region of interest" description="Disordered" evidence="2">
    <location>
        <begin position="246"/>
        <end position="315"/>
    </location>
</feature>
<feature type="region of interest" description="Disordered" evidence="2">
    <location>
        <begin position="1428"/>
        <end position="1480"/>
    </location>
</feature>
<dbReference type="InterPro" id="IPR001763">
    <property type="entry name" value="Rhodanese-like_dom"/>
</dbReference>
<feature type="compositionally biased region" description="Basic residues" evidence="2">
    <location>
        <begin position="1391"/>
        <end position="1400"/>
    </location>
</feature>
<dbReference type="Proteomes" id="UP001189429">
    <property type="component" value="Unassembled WGS sequence"/>
</dbReference>
<reference evidence="4" key="1">
    <citation type="submission" date="2023-10" db="EMBL/GenBank/DDBJ databases">
        <authorList>
            <person name="Chen Y."/>
            <person name="Shah S."/>
            <person name="Dougan E. K."/>
            <person name="Thang M."/>
            <person name="Chan C."/>
        </authorList>
    </citation>
    <scope>NUCLEOTIDE SEQUENCE [LARGE SCALE GENOMIC DNA]</scope>
</reference>
<protein>
    <recommendedName>
        <fullName evidence="3">Rhodanese domain-containing protein</fullName>
    </recommendedName>
</protein>
<proteinExistence type="predicted"/>
<dbReference type="EMBL" id="CAUYUJ010000003">
    <property type="protein sequence ID" value="CAK0788167.1"/>
    <property type="molecule type" value="Genomic_DNA"/>
</dbReference>
<dbReference type="PROSITE" id="PS50206">
    <property type="entry name" value="RHODANESE_3"/>
    <property type="match status" value="1"/>
</dbReference>
<evidence type="ECO:0000259" key="3">
    <source>
        <dbReference type="PROSITE" id="PS50206"/>
    </source>
</evidence>
<evidence type="ECO:0000256" key="1">
    <source>
        <dbReference type="SAM" id="Coils"/>
    </source>
</evidence>
<feature type="domain" description="Rhodanese" evidence="3">
    <location>
        <begin position="1398"/>
        <end position="1428"/>
    </location>
</feature>
<comment type="caution">
    <text evidence="4">The sequence shown here is derived from an EMBL/GenBank/DDBJ whole genome shotgun (WGS) entry which is preliminary data.</text>
</comment>
<sequence>MCREANATGKAEKRLGRARKALEAKREAREELVEQLAALDAELEDKEAFRGLEAESQAAAEGERLRKAAELPERSHVPGLLTQLRGLQAARRGNFECAWSEIEKQMSAVAAQLALGSAPPSRDSWAESCPIDDELGIRNDDAPLASAADKTKIRRVWPAQPAAMRGQGERFRAAAGPWPCVSEARAAAAVQRDPQQWGRQASDLEVGQVRSLPGPRCGCQVGLPLGQSGPRGDSALAGWESTTGVGQVAHPAGQRGSGQVGPPRGQPDPRGSSALVGSRSPRRVADSAQPCISPLVRPGTQMRPPGDQEEGRCGGIQPHVVAAPTLGGGREAQQGGPSQLAGGARRVAAADAIIWGRVCDLDPTAQAPTVAFAEALASGLVVLGCNGSGWRRSLEVLEGYARLVGAWPHVVTLQETRLLATSKIASAFGTAGALGLELMVASAYFEHIIGPWAGNLDLLRAVAQLTMAAGCTPWLLQADFNMEPATLQELSWPECHRAVAIAPWVPTCFAAKQEKTFDWFVASQDLAYAASTCRPAPGLALHPHTSVELTLQDLRPDALVQVLKNPRPFPHRDINACEAHEDARVEVFRRVGRAGKWQRGPLEWCWQPGERPRSLELGLRQWMAAAERALIGTHDIDEQHALTRRRHRVLHAAVTYELRCLNDLAQQRIKAEVAEKYHASHEGWYSTEAHRRCKRLVIELEFHPRQILLLPTALQEWLLDLMQEFEGAPLPGRRTHNTAASRAQGQGMATASLFVDIDISKFYENARHDVLWEVAVQHTFNLTLLRGLLASYQSPRCVAMAELCTVAFTTSGAILAGCACATALANLPMLGPPLAMTVGRPLICPRNAVDDVPLQAIGTERLAVQQLSEAGAQLVSMLMAQHLPVNAAKTHLLASTPTVAGGLKERWQLHVWSFSQELQARNFGIDACMARRRVAESAARARQSLRSGRRMQSMKAAGVRVDAVFETGPSSSFLWGRAVVGIPVGDLRSMRIAACRSAGRLHNGEPLGPRLCAAEALRGRDLGPEAVAAGRAASMAAAVLQSACGDGPLCPRVHCRSPVDALILTLGRIGWGVRGTDLVADFGGVLGLTSLGPKDLMTEAEKGARRASDRRELGRLANGGRHCHLLFWDAICELIGPRGSLGHREKAGFVSVFTNARWPQQRLLAAKVSEDGTLEAASYGTVRADLCPQQTAKNAEDFASWMLTEVAGSGRHILHVDCASTVPCLRRGRRCATGIGRPGTHLWSRFFAVSGPEDYEVRRVPAHLARAQVQKGRVSEQEWGGNRSADIYAKLGPSLHAVPREVLVHFKAFAPIVAELARRIAQVSILVQQGGLRNAQGLPEGLESCSRCGAYAGIDGGPKLHEECLGCPPKGPKGKGGRDQLSLWDRGLHPSGRRGKKKAVRMLRQMGVTSELRGGILAWFGALPEEAGPAAADAPAGREGDGGGTATSRASSSSPAGGLRAAAPPVRRPAAAAAPMGTAEAAISRPEAMLAVGLDESGLADWAQEVAAAEERKRRRLVGPPE</sequence>
<name>A0ABN9PAS3_9DINO</name>
<feature type="coiled-coil region" evidence="1">
    <location>
        <begin position="15"/>
        <end position="49"/>
    </location>
</feature>
<keyword evidence="5" id="KW-1185">Reference proteome</keyword>
<organism evidence="4 5">
    <name type="scientific">Prorocentrum cordatum</name>
    <dbReference type="NCBI Taxonomy" id="2364126"/>
    <lineage>
        <taxon>Eukaryota</taxon>
        <taxon>Sar</taxon>
        <taxon>Alveolata</taxon>
        <taxon>Dinophyceae</taxon>
        <taxon>Prorocentrales</taxon>
        <taxon>Prorocentraceae</taxon>
        <taxon>Prorocentrum</taxon>
    </lineage>
</organism>
<evidence type="ECO:0000313" key="4">
    <source>
        <dbReference type="EMBL" id="CAK0788167.1"/>
    </source>
</evidence>
<evidence type="ECO:0000256" key="2">
    <source>
        <dbReference type="SAM" id="MobiDB-lite"/>
    </source>
</evidence>
<keyword evidence="1" id="KW-0175">Coiled coil</keyword>
<accession>A0ABN9PAS3</accession>